<dbReference type="InterPro" id="IPR037117">
    <property type="entry name" value="Dihydroorotate_DH_ele_sf"/>
</dbReference>
<keyword evidence="2 11" id="KW-0813">Transport</keyword>
<sequence length="252" mass="27582">MIKKESMKIISTNVIAKETVEMVLHNEYISENAAPGQFLHISVSGCTLRRPLSIAAVDRTAKTVTILFKIIGKGTKRLSEYVAGETIDVLGPAGNGFPLKNLPKNDKVLLIGGGIGVPPLYFLGCTLKELGYDVQAVIGFQSKDFVFYEERFKKLGETIVVTNDGSYGEKGFVTDMVDKIVPFDRYYSCGPAPMLKAVTNTFKDKEGYLSFEERMGCGVGACYACIIPTNDGSNYKKICQDGPVFRAEEVSL</sequence>
<dbReference type="InterPro" id="IPR017938">
    <property type="entry name" value="Riboflavin_synthase-like_b-brl"/>
</dbReference>
<reference evidence="15" key="1">
    <citation type="journal article" date="2021" name="PeerJ">
        <title>Extensive microbial diversity within the chicken gut microbiome revealed by metagenomics and culture.</title>
        <authorList>
            <person name="Gilroy R."/>
            <person name="Ravi A."/>
            <person name="Getino M."/>
            <person name="Pursley I."/>
            <person name="Horton D.L."/>
            <person name="Alikhan N.F."/>
            <person name="Baker D."/>
            <person name="Gharbi K."/>
            <person name="Hall N."/>
            <person name="Watson M."/>
            <person name="Adriaenssens E.M."/>
            <person name="Foster-Nyarko E."/>
            <person name="Jarju S."/>
            <person name="Secka A."/>
            <person name="Antonio M."/>
            <person name="Oren A."/>
            <person name="Chaudhuri R.R."/>
            <person name="La Ragione R."/>
            <person name="Hildebrand F."/>
            <person name="Pallen M.J."/>
        </authorList>
    </citation>
    <scope>NUCLEOTIDE SEQUENCE</scope>
    <source>
        <strain evidence="15">CHK169-2315</strain>
    </source>
</reference>
<dbReference type="Gene3D" id="2.10.240.10">
    <property type="entry name" value="Dihydroorotate dehydrogenase, electron transfer subunit"/>
    <property type="match status" value="1"/>
</dbReference>
<evidence type="ECO:0000256" key="7">
    <source>
        <dbReference type="ARBA" id="ARBA00022975"/>
    </source>
</evidence>
<comment type="cofactor">
    <cofactor evidence="11">
        <name>[2Fe-2S] cluster</name>
        <dbReference type="ChEBI" id="CHEBI:190135"/>
    </cofactor>
    <text evidence="11">Binds 1 [2Fe-2S] cluster per subunit.</text>
</comment>
<feature type="binding site" evidence="11 13">
    <location>
        <position position="217"/>
    </location>
    <ligand>
        <name>[2Fe-2S] cluster</name>
        <dbReference type="ChEBI" id="CHEBI:190135"/>
    </ligand>
</feature>
<comment type="cofactor">
    <cofactor evidence="13">
        <name>[2Fe-2S] cluster</name>
        <dbReference type="ChEBI" id="CHEBI:190135"/>
    </cofactor>
    <text evidence="13">Binds 1 [2Fe-2S] cluster per subunit.</text>
</comment>
<feature type="binding site" evidence="11 12">
    <location>
        <begin position="74"/>
        <end position="75"/>
    </location>
    <ligand>
        <name>FAD</name>
        <dbReference type="ChEBI" id="CHEBI:57692"/>
    </ligand>
</feature>
<comment type="pathway">
    <text evidence="11">Pyrimidine metabolism; UMP biosynthesis via de novo pathway; orotate from (S)-dihydroorotate (NAD(+) route): step 1/1.</text>
</comment>
<dbReference type="InterPro" id="IPR050353">
    <property type="entry name" value="PyrK_electron_transfer"/>
</dbReference>
<dbReference type="GO" id="GO:0016491">
    <property type="term" value="F:oxidoreductase activity"/>
    <property type="evidence" value="ECO:0007669"/>
    <property type="project" value="InterPro"/>
</dbReference>
<dbReference type="PIRSF" id="PIRSF006816">
    <property type="entry name" value="Cyc3_hyd_g"/>
    <property type="match status" value="1"/>
</dbReference>
<keyword evidence="9 11" id="KW-0408">Iron</keyword>
<dbReference type="NCBIfam" id="NF000799">
    <property type="entry name" value="PRK00054.1-4"/>
    <property type="match status" value="1"/>
</dbReference>
<dbReference type="InterPro" id="IPR039261">
    <property type="entry name" value="FNR_nucleotide-bd"/>
</dbReference>
<dbReference type="GO" id="GO:0051537">
    <property type="term" value="F:2 iron, 2 sulfur cluster binding"/>
    <property type="evidence" value="ECO:0007669"/>
    <property type="project" value="UniProtKB-KW"/>
</dbReference>
<feature type="binding site" evidence="11 12">
    <location>
        <begin position="50"/>
        <end position="53"/>
    </location>
    <ligand>
        <name>FAD</name>
        <dbReference type="ChEBI" id="CHEBI:57692"/>
    </ligand>
</feature>
<evidence type="ECO:0000259" key="14">
    <source>
        <dbReference type="PROSITE" id="PS51384"/>
    </source>
</evidence>
<dbReference type="GO" id="GO:0046872">
    <property type="term" value="F:metal ion binding"/>
    <property type="evidence" value="ECO:0007669"/>
    <property type="project" value="UniProtKB-KW"/>
</dbReference>
<evidence type="ECO:0000256" key="12">
    <source>
        <dbReference type="PIRSR" id="PIRSR006816-1"/>
    </source>
</evidence>
<dbReference type="SUPFAM" id="SSF63380">
    <property type="entry name" value="Riboflavin synthase domain-like"/>
    <property type="match status" value="1"/>
</dbReference>
<dbReference type="EMBL" id="DXHX01000034">
    <property type="protein sequence ID" value="HIV73926.1"/>
    <property type="molecule type" value="Genomic_DNA"/>
</dbReference>
<dbReference type="SUPFAM" id="SSF52343">
    <property type="entry name" value="Ferredoxin reductase-like, C-terminal NADP-linked domain"/>
    <property type="match status" value="1"/>
</dbReference>
<dbReference type="Pfam" id="PF10418">
    <property type="entry name" value="DHODB_Fe-S_bind"/>
    <property type="match status" value="1"/>
</dbReference>
<evidence type="ECO:0000313" key="15">
    <source>
        <dbReference type="EMBL" id="HIV73926.1"/>
    </source>
</evidence>
<dbReference type="InterPro" id="IPR019480">
    <property type="entry name" value="Dihydroorotate_DH_Fe-S-bd"/>
</dbReference>
<comment type="subunit">
    <text evidence="11">Heterotetramer of 2 PyrK and 2 PyrD type B subunits.</text>
</comment>
<dbReference type="GO" id="GO:0044205">
    <property type="term" value="P:'de novo' UMP biosynthetic process"/>
    <property type="evidence" value="ECO:0007669"/>
    <property type="project" value="UniProtKB-UniRule"/>
</dbReference>
<dbReference type="Proteomes" id="UP000823937">
    <property type="component" value="Unassembled WGS sequence"/>
</dbReference>
<keyword evidence="3 11" id="KW-0285">Flavoprotein</keyword>
<dbReference type="InterPro" id="IPR017927">
    <property type="entry name" value="FAD-bd_FR_type"/>
</dbReference>
<proteinExistence type="inferred from homology"/>
<evidence type="ECO:0000256" key="11">
    <source>
        <dbReference type="HAMAP-Rule" id="MF_01211"/>
    </source>
</evidence>
<evidence type="ECO:0000256" key="1">
    <source>
        <dbReference type="ARBA" id="ARBA00006422"/>
    </source>
</evidence>
<dbReference type="PANTHER" id="PTHR43513:SF3">
    <property type="entry name" value="DIHYDROOROTATE DEHYDROGENASE B (NAD(+)), ELECTRON TRANSFER SUBUNIT-RELATED"/>
    <property type="match status" value="1"/>
</dbReference>
<organism evidence="15 16">
    <name type="scientific">Candidatus Pseudogracilibacillus intestinigallinarum</name>
    <dbReference type="NCBI Taxonomy" id="2838742"/>
    <lineage>
        <taxon>Bacteria</taxon>
        <taxon>Bacillati</taxon>
        <taxon>Bacillota</taxon>
        <taxon>Bacilli</taxon>
        <taxon>Bacillales</taxon>
        <taxon>Bacillaceae</taxon>
        <taxon>Pseudogracilibacillus</taxon>
    </lineage>
</organism>
<comment type="caution">
    <text evidence="15">The sequence shown here is derived from an EMBL/GenBank/DDBJ whole genome shotgun (WGS) entry which is preliminary data.</text>
</comment>
<evidence type="ECO:0000256" key="8">
    <source>
        <dbReference type="ARBA" id="ARBA00022982"/>
    </source>
</evidence>
<evidence type="ECO:0000256" key="2">
    <source>
        <dbReference type="ARBA" id="ARBA00022448"/>
    </source>
</evidence>
<feature type="binding site" evidence="11 13">
    <location>
        <position position="239"/>
    </location>
    <ligand>
        <name>[2Fe-2S] cluster</name>
        <dbReference type="ChEBI" id="CHEBI:190135"/>
    </ligand>
</feature>
<keyword evidence="6 11" id="KW-0274">FAD</keyword>
<name>A0A9D1PLA7_9BACI</name>
<dbReference type="CDD" id="cd06218">
    <property type="entry name" value="DHOD_e_trans"/>
    <property type="match status" value="1"/>
</dbReference>
<protein>
    <recommendedName>
        <fullName evidence="11">Dihydroorotate dehydrogenase B (NAD(+)), electron transfer subunit</fullName>
    </recommendedName>
    <alternativeName>
        <fullName evidence="11">Dihydroorotate oxidase B, electron transfer subunit</fullName>
    </alternativeName>
</protein>
<feature type="domain" description="FAD-binding FR-type" evidence="14">
    <location>
        <begin position="2"/>
        <end position="99"/>
    </location>
</feature>
<evidence type="ECO:0000256" key="10">
    <source>
        <dbReference type="ARBA" id="ARBA00023014"/>
    </source>
</evidence>
<keyword evidence="7 11" id="KW-0665">Pyrimidine biosynthesis</keyword>
<evidence type="ECO:0000256" key="6">
    <source>
        <dbReference type="ARBA" id="ARBA00022827"/>
    </source>
</evidence>
<evidence type="ECO:0000313" key="16">
    <source>
        <dbReference type="Proteomes" id="UP000823937"/>
    </source>
</evidence>
<feature type="binding site" evidence="11 13">
    <location>
        <position position="222"/>
    </location>
    <ligand>
        <name>[2Fe-2S] cluster</name>
        <dbReference type="ChEBI" id="CHEBI:190135"/>
    </ligand>
</feature>
<dbReference type="Gene3D" id="2.40.30.10">
    <property type="entry name" value="Translation factors"/>
    <property type="match status" value="1"/>
</dbReference>
<keyword evidence="5 11" id="KW-0479">Metal-binding</keyword>
<dbReference type="PROSITE" id="PS51384">
    <property type="entry name" value="FAD_FR"/>
    <property type="match status" value="1"/>
</dbReference>
<dbReference type="PANTHER" id="PTHR43513">
    <property type="entry name" value="DIHYDROOROTATE DEHYDROGENASE B (NAD(+)), ELECTRON TRANSFER SUBUNIT"/>
    <property type="match status" value="1"/>
</dbReference>
<evidence type="ECO:0000256" key="5">
    <source>
        <dbReference type="ARBA" id="ARBA00022723"/>
    </source>
</evidence>
<keyword evidence="8 11" id="KW-0249">Electron transport</keyword>
<dbReference type="GO" id="GO:0050660">
    <property type="term" value="F:flavin adenine dinucleotide binding"/>
    <property type="evidence" value="ECO:0007669"/>
    <property type="project" value="InterPro"/>
</dbReference>
<gene>
    <name evidence="11" type="primary">pyrK</name>
    <name evidence="15" type="ORF">H9895_02460</name>
</gene>
<comment type="cofactor">
    <cofactor evidence="11 12">
        <name>FAD</name>
        <dbReference type="ChEBI" id="CHEBI:57692"/>
    </cofactor>
    <text evidence="11 12">Binds 1 FAD per subunit.</text>
</comment>
<evidence type="ECO:0000256" key="9">
    <source>
        <dbReference type="ARBA" id="ARBA00023004"/>
    </source>
</evidence>
<dbReference type="InterPro" id="IPR012165">
    <property type="entry name" value="Cyt_c3_hydrogenase_gsu"/>
</dbReference>
<evidence type="ECO:0000256" key="3">
    <source>
        <dbReference type="ARBA" id="ARBA00022630"/>
    </source>
</evidence>
<comment type="caution">
    <text evidence="11">Lacks conserved residue(s) required for the propagation of feature annotation.</text>
</comment>
<dbReference type="HAMAP" id="MF_01211">
    <property type="entry name" value="DHODB_Fe_S_bind"/>
    <property type="match status" value="1"/>
</dbReference>
<comment type="function">
    <text evidence="11">Responsible for channeling the electrons from the oxidation of dihydroorotate from the FMN redox center in the PyrD type B subunit to the ultimate electron acceptor NAD(+).</text>
</comment>
<evidence type="ECO:0000256" key="13">
    <source>
        <dbReference type="PIRSR" id="PIRSR006816-2"/>
    </source>
</evidence>
<feature type="binding site" evidence="11 13">
    <location>
        <position position="225"/>
    </location>
    <ligand>
        <name>[2Fe-2S] cluster</name>
        <dbReference type="ChEBI" id="CHEBI:190135"/>
    </ligand>
</feature>
<dbReference type="GO" id="GO:0009055">
    <property type="term" value="F:electron transfer activity"/>
    <property type="evidence" value="ECO:0007669"/>
    <property type="project" value="UniProtKB-UniRule"/>
</dbReference>
<keyword evidence="10 11" id="KW-0411">Iron-sulfur</keyword>
<keyword evidence="4 11" id="KW-0001">2Fe-2S</keyword>
<dbReference type="Gene3D" id="3.40.50.80">
    <property type="entry name" value="Nucleotide-binding domain of ferredoxin-NADP reductase (FNR) module"/>
    <property type="match status" value="1"/>
</dbReference>
<comment type="similarity">
    <text evidence="1 11">Belongs to the PyrK family.</text>
</comment>
<dbReference type="AlphaFoldDB" id="A0A9D1PLA7"/>
<accession>A0A9D1PLA7</accession>
<evidence type="ECO:0000256" key="4">
    <source>
        <dbReference type="ARBA" id="ARBA00022714"/>
    </source>
</evidence>
<reference evidence="15" key="2">
    <citation type="submission" date="2021-04" db="EMBL/GenBank/DDBJ databases">
        <authorList>
            <person name="Gilroy R."/>
        </authorList>
    </citation>
    <scope>NUCLEOTIDE SEQUENCE</scope>
    <source>
        <strain evidence="15">CHK169-2315</strain>
    </source>
</reference>
<dbReference type="InterPro" id="IPR023455">
    <property type="entry name" value="Dihydroorotate_DHASE_ETsu"/>
</dbReference>